<reference evidence="3 4" key="1">
    <citation type="submission" date="2015-04" db="EMBL/GenBank/DDBJ databases">
        <authorList>
            <person name="Syromyatnikov M.Y."/>
            <person name="Popov V.N."/>
        </authorList>
    </citation>
    <scope>NUCLEOTIDE SEQUENCE [LARGE SCALE GENOMIC DNA]</scope>
</reference>
<sequence>MEMVEGEILPSKLDKCCFRYDLTLGCAVYVTVEVYLWAIMSIASIYSEFKMIENNDLEAFKTFTINSSYYVTIFGNYSDDISNGIISTQIVINGFLSLAFVAYCIFAVILLIGISEKNLGYFFLYLYLDTFFLYSSVIGMLIAIFIPHHVMFRNCLIFSLKLYPSSSIYSLFKKFGGKPVTFSSIITKTNHEPLTNPDVRIAQVDTESVLEEPRRPASSDCVRPRVSFQDLTSSSEPNLTPQNPTNQPANLKTCFRKNLQLPVINSYP</sequence>
<keyword evidence="2" id="KW-0472">Membrane</keyword>
<name>A0A1J1HV68_9DIPT</name>
<feature type="transmembrane region" description="Helical" evidence="2">
    <location>
        <begin position="90"/>
        <end position="112"/>
    </location>
</feature>
<keyword evidence="2" id="KW-1133">Transmembrane helix</keyword>
<feature type="transmembrane region" description="Helical" evidence="2">
    <location>
        <begin position="124"/>
        <end position="146"/>
    </location>
</feature>
<evidence type="ECO:0000313" key="4">
    <source>
        <dbReference type="Proteomes" id="UP000183832"/>
    </source>
</evidence>
<evidence type="ECO:0000313" key="3">
    <source>
        <dbReference type="EMBL" id="CRK91442.1"/>
    </source>
</evidence>
<keyword evidence="2" id="KW-0812">Transmembrane</keyword>
<proteinExistence type="predicted"/>
<feature type="compositionally biased region" description="Low complexity" evidence="1">
    <location>
        <begin position="237"/>
        <end position="250"/>
    </location>
</feature>
<feature type="transmembrane region" description="Helical" evidence="2">
    <location>
        <begin position="22"/>
        <end position="46"/>
    </location>
</feature>
<evidence type="ECO:0000256" key="2">
    <source>
        <dbReference type="SAM" id="Phobius"/>
    </source>
</evidence>
<protein>
    <submittedName>
        <fullName evidence="3">CLUMA_CG005113, isoform C</fullName>
    </submittedName>
</protein>
<dbReference type="EMBL" id="CVRI01000021">
    <property type="protein sequence ID" value="CRK91442.1"/>
    <property type="molecule type" value="Genomic_DNA"/>
</dbReference>
<dbReference type="Proteomes" id="UP000183832">
    <property type="component" value="Unassembled WGS sequence"/>
</dbReference>
<accession>A0A1J1HV68</accession>
<organism evidence="3 4">
    <name type="scientific">Clunio marinus</name>
    <dbReference type="NCBI Taxonomy" id="568069"/>
    <lineage>
        <taxon>Eukaryota</taxon>
        <taxon>Metazoa</taxon>
        <taxon>Ecdysozoa</taxon>
        <taxon>Arthropoda</taxon>
        <taxon>Hexapoda</taxon>
        <taxon>Insecta</taxon>
        <taxon>Pterygota</taxon>
        <taxon>Neoptera</taxon>
        <taxon>Endopterygota</taxon>
        <taxon>Diptera</taxon>
        <taxon>Nematocera</taxon>
        <taxon>Chironomoidea</taxon>
        <taxon>Chironomidae</taxon>
        <taxon>Clunio</taxon>
    </lineage>
</organism>
<dbReference type="AlphaFoldDB" id="A0A1J1HV68"/>
<keyword evidence="4" id="KW-1185">Reference proteome</keyword>
<gene>
    <name evidence="3" type="ORF">CLUMA_CG005113</name>
</gene>
<evidence type="ECO:0000256" key="1">
    <source>
        <dbReference type="SAM" id="MobiDB-lite"/>
    </source>
</evidence>
<feature type="region of interest" description="Disordered" evidence="1">
    <location>
        <begin position="230"/>
        <end position="250"/>
    </location>
</feature>